<evidence type="ECO:0000256" key="1">
    <source>
        <dbReference type="ARBA" id="ARBA00004141"/>
    </source>
</evidence>
<dbReference type="InterPro" id="IPR000109">
    <property type="entry name" value="POT_fam"/>
</dbReference>
<dbReference type="SUPFAM" id="SSF103473">
    <property type="entry name" value="MFS general substrate transporter"/>
    <property type="match status" value="1"/>
</dbReference>
<feature type="transmembrane region" description="Helical" evidence="6">
    <location>
        <begin position="20"/>
        <end position="37"/>
    </location>
</feature>
<dbReference type="Gene3D" id="1.20.1250.20">
    <property type="entry name" value="MFS general substrate transporter like domains"/>
    <property type="match status" value="2"/>
</dbReference>
<evidence type="ECO:0000313" key="7">
    <source>
        <dbReference type="EMBL" id="RVW37868.1"/>
    </source>
</evidence>
<evidence type="ECO:0000256" key="3">
    <source>
        <dbReference type="ARBA" id="ARBA00022692"/>
    </source>
</evidence>
<evidence type="ECO:0000313" key="8">
    <source>
        <dbReference type="Proteomes" id="UP000288805"/>
    </source>
</evidence>
<feature type="transmembrane region" description="Helical" evidence="6">
    <location>
        <begin position="157"/>
        <end position="177"/>
    </location>
</feature>
<dbReference type="Proteomes" id="UP000288805">
    <property type="component" value="Unassembled WGS sequence"/>
</dbReference>
<reference evidence="7 8" key="1">
    <citation type="journal article" date="2018" name="PLoS Genet.">
        <title>Population sequencing reveals clonal diversity and ancestral inbreeding in the grapevine cultivar Chardonnay.</title>
        <authorList>
            <person name="Roach M.J."/>
            <person name="Johnson D.L."/>
            <person name="Bohlmann J."/>
            <person name="van Vuuren H.J."/>
            <person name="Jones S.J."/>
            <person name="Pretorius I.S."/>
            <person name="Schmidt S.A."/>
            <person name="Borneman A.R."/>
        </authorList>
    </citation>
    <scope>NUCLEOTIDE SEQUENCE [LARGE SCALE GENOMIC DNA]</scope>
    <source>
        <strain evidence="8">cv. Chardonnay</strain>
        <tissue evidence="7">Leaf</tissue>
    </source>
</reference>
<comment type="subcellular location">
    <subcellularLocation>
        <location evidence="1">Membrane</location>
        <topology evidence="1">Multi-pass membrane protein</topology>
    </subcellularLocation>
</comment>
<dbReference type="InterPro" id="IPR036259">
    <property type="entry name" value="MFS_trans_sf"/>
</dbReference>
<dbReference type="GO" id="GO:0022857">
    <property type="term" value="F:transmembrane transporter activity"/>
    <property type="evidence" value="ECO:0007669"/>
    <property type="project" value="InterPro"/>
</dbReference>
<evidence type="ECO:0000256" key="4">
    <source>
        <dbReference type="ARBA" id="ARBA00022989"/>
    </source>
</evidence>
<comment type="similarity">
    <text evidence="2">Belongs to the major facilitator superfamily. Proton-dependent oligopeptide transporter (POT/PTR) (TC 2.A.17) family.</text>
</comment>
<organism evidence="7 8">
    <name type="scientific">Vitis vinifera</name>
    <name type="common">Grape</name>
    <dbReference type="NCBI Taxonomy" id="29760"/>
    <lineage>
        <taxon>Eukaryota</taxon>
        <taxon>Viridiplantae</taxon>
        <taxon>Streptophyta</taxon>
        <taxon>Embryophyta</taxon>
        <taxon>Tracheophyta</taxon>
        <taxon>Spermatophyta</taxon>
        <taxon>Magnoliopsida</taxon>
        <taxon>eudicotyledons</taxon>
        <taxon>Gunneridae</taxon>
        <taxon>Pentapetalae</taxon>
        <taxon>rosids</taxon>
        <taxon>Vitales</taxon>
        <taxon>Vitaceae</taxon>
        <taxon>Viteae</taxon>
        <taxon>Vitis</taxon>
    </lineage>
</organism>
<protein>
    <submittedName>
        <fullName evidence="7">Protein NRT1/ PTR family 5.15</fullName>
    </submittedName>
</protein>
<evidence type="ECO:0000256" key="5">
    <source>
        <dbReference type="ARBA" id="ARBA00023136"/>
    </source>
</evidence>
<keyword evidence="4 6" id="KW-1133">Transmembrane helix</keyword>
<feature type="transmembrane region" description="Helical" evidence="6">
    <location>
        <begin position="296"/>
        <end position="316"/>
    </location>
</feature>
<comment type="caution">
    <text evidence="7">The sequence shown here is derived from an EMBL/GenBank/DDBJ whole genome shotgun (WGS) entry which is preliminary data.</text>
</comment>
<evidence type="ECO:0000256" key="2">
    <source>
        <dbReference type="ARBA" id="ARBA00005982"/>
    </source>
</evidence>
<dbReference type="PANTHER" id="PTHR11654">
    <property type="entry name" value="OLIGOPEPTIDE TRANSPORTER-RELATED"/>
    <property type="match status" value="1"/>
</dbReference>
<name>A0A438DRJ4_VITVI</name>
<feature type="transmembrane region" description="Helical" evidence="6">
    <location>
        <begin position="268"/>
        <end position="290"/>
    </location>
</feature>
<sequence>MVDGAIDHQGYPSKRSSSGGWRSAIFIIGSNLINYLTGPLGQSTAMATANVNTWGGTTTLLPLLGASVADSYLGQYRTIVLAFLLYILVGLSLSHPLSYHPMVVEYALSFGANQFDGQNLEECKSKRSFFNWWLFGVSTGTSVTYLIVSYIEDNFNWGLGFGIPYIVMVAALLVFLLGTRTYWFTIKGNGESPFVRIGKRMRLDSSWFVQLLKRGLGLLAVSAVLPSPSPSECQKTVGQGGHKPCVQAFGADQFDGQDPTKGKAKSSFFNWCTSLCAFGTLITLFVLNYIQDNLNWGLGFGIPCIAMVIALLVFLLGTKTYRNGGEDEMIKTHENEKYRELESCILESPMRSKKHACLFGSPKFPPKMELSDMTRRQSFRTPTPLLLTENDGSGVAVHCCCKLVLVRGSTLTHSL</sequence>
<evidence type="ECO:0000256" key="6">
    <source>
        <dbReference type="SAM" id="Phobius"/>
    </source>
</evidence>
<dbReference type="GO" id="GO:0016020">
    <property type="term" value="C:membrane"/>
    <property type="evidence" value="ECO:0007669"/>
    <property type="project" value="UniProtKB-SubCell"/>
</dbReference>
<keyword evidence="3 6" id="KW-0812">Transmembrane</keyword>
<dbReference type="EMBL" id="QGNW01001522">
    <property type="protein sequence ID" value="RVW37868.1"/>
    <property type="molecule type" value="Genomic_DNA"/>
</dbReference>
<gene>
    <name evidence="7" type="primary">NPF5.15_7</name>
    <name evidence="7" type="ORF">CK203_108339</name>
</gene>
<accession>A0A438DRJ4</accession>
<proteinExistence type="inferred from homology"/>
<dbReference type="Pfam" id="PF00854">
    <property type="entry name" value="PTR2"/>
    <property type="match status" value="2"/>
</dbReference>
<dbReference type="AlphaFoldDB" id="A0A438DRJ4"/>
<keyword evidence="5 6" id="KW-0472">Membrane</keyword>
<feature type="transmembrane region" description="Helical" evidence="6">
    <location>
        <begin position="75"/>
        <end position="93"/>
    </location>
</feature>
<feature type="transmembrane region" description="Helical" evidence="6">
    <location>
        <begin position="129"/>
        <end position="151"/>
    </location>
</feature>